<name>A0ABU5HDV9_9BACT</name>
<reference evidence="2 3" key="1">
    <citation type="submission" date="2023-12" db="EMBL/GenBank/DDBJ databases">
        <title>the genome sequence of Hyalangium sp. s54d21.</title>
        <authorList>
            <person name="Zhang X."/>
        </authorList>
    </citation>
    <scope>NUCLEOTIDE SEQUENCE [LARGE SCALE GENOMIC DNA]</scope>
    <source>
        <strain evidence="3">s54d21</strain>
    </source>
</reference>
<evidence type="ECO:0000313" key="2">
    <source>
        <dbReference type="EMBL" id="MDY7231666.1"/>
    </source>
</evidence>
<comment type="caution">
    <text evidence="2">The sequence shown here is derived from an EMBL/GenBank/DDBJ whole genome shotgun (WGS) entry which is preliminary data.</text>
</comment>
<protein>
    <recommendedName>
        <fullName evidence="4">Lipoprotein</fullName>
    </recommendedName>
</protein>
<dbReference type="Proteomes" id="UP001291309">
    <property type="component" value="Unassembled WGS sequence"/>
</dbReference>
<feature type="signal peptide" evidence="1">
    <location>
        <begin position="1"/>
        <end position="25"/>
    </location>
</feature>
<keyword evidence="1" id="KW-0732">Signal</keyword>
<accession>A0ABU5HDV9</accession>
<dbReference type="EMBL" id="JAXIVS010000015">
    <property type="protein sequence ID" value="MDY7231666.1"/>
    <property type="molecule type" value="Genomic_DNA"/>
</dbReference>
<gene>
    <name evidence="2" type="ORF">SYV04_35090</name>
</gene>
<dbReference type="RefSeq" id="WP_321550372.1">
    <property type="nucleotide sequence ID" value="NZ_JAXIVS010000015.1"/>
</dbReference>
<sequence>MKKTGWNLLVLACSLLLGTGPSAWSQPAAKPQPAAGVSIQEIQLRVFDRQKDALVPPEESSDPYGMNSDAVLVVRIQGTWEGEGALVLKLSASAPTESSEATGKDPGWKVTQSRKLSALSENGVTSVPFLLPYDCSSQVKVTATLTGPGVKSSKTFSTSFPCAE</sequence>
<evidence type="ECO:0008006" key="4">
    <source>
        <dbReference type="Google" id="ProtNLM"/>
    </source>
</evidence>
<feature type="chain" id="PRO_5046708389" description="Lipoprotein" evidence="1">
    <location>
        <begin position="26"/>
        <end position="164"/>
    </location>
</feature>
<keyword evidence="3" id="KW-1185">Reference proteome</keyword>
<proteinExistence type="predicted"/>
<evidence type="ECO:0000313" key="3">
    <source>
        <dbReference type="Proteomes" id="UP001291309"/>
    </source>
</evidence>
<organism evidence="2 3">
    <name type="scientific">Hyalangium rubrum</name>
    <dbReference type="NCBI Taxonomy" id="3103134"/>
    <lineage>
        <taxon>Bacteria</taxon>
        <taxon>Pseudomonadati</taxon>
        <taxon>Myxococcota</taxon>
        <taxon>Myxococcia</taxon>
        <taxon>Myxococcales</taxon>
        <taxon>Cystobacterineae</taxon>
        <taxon>Archangiaceae</taxon>
        <taxon>Hyalangium</taxon>
    </lineage>
</organism>
<evidence type="ECO:0000256" key="1">
    <source>
        <dbReference type="SAM" id="SignalP"/>
    </source>
</evidence>